<dbReference type="RefSeq" id="WP_343860306.1">
    <property type="nucleotide sequence ID" value="NZ_BAAAFD010000006.1"/>
</dbReference>
<feature type="domain" description="DUF6966" evidence="1">
    <location>
        <begin position="21"/>
        <end position="64"/>
    </location>
</feature>
<gene>
    <name evidence="2" type="ORF">GCM10009114_24130</name>
</gene>
<comment type="caution">
    <text evidence="2">The sequence shown here is derived from an EMBL/GenBank/DDBJ whole genome shotgun (WGS) entry which is preliminary data.</text>
</comment>
<sequence>MKSDHAHYKRCLDDLHHLLKSYNEDFWAKHFFTSITLLNEGKPNKSMRHCLIAYGGMGSFNDFLEFTGANSMEATRGFELRQELWQYCHNNYSGLKTWFEW</sequence>
<dbReference type="Proteomes" id="UP001500359">
    <property type="component" value="Unassembled WGS sequence"/>
</dbReference>
<dbReference type="EMBL" id="BAAAFD010000006">
    <property type="protein sequence ID" value="GAA0857621.1"/>
    <property type="molecule type" value="Genomic_DNA"/>
</dbReference>
<protein>
    <recommendedName>
        <fullName evidence="1">DUF6966 domain-containing protein</fullName>
    </recommendedName>
</protein>
<dbReference type="Pfam" id="PF22294">
    <property type="entry name" value="DUF6966"/>
    <property type="match status" value="1"/>
</dbReference>
<evidence type="ECO:0000313" key="3">
    <source>
        <dbReference type="Proteomes" id="UP001500359"/>
    </source>
</evidence>
<reference evidence="2 3" key="1">
    <citation type="journal article" date="2019" name="Int. J. Syst. Evol. Microbiol.">
        <title>The Global Catalogue of Microorganisms (GCM) 10K type strain sequencing project: providing services to taxonomists for standard genome sequencing and annotation.</title>
        <authorList>
            <consortium name="The Broad Institute Genomics Platform"/>
            <consortium name="The Broad Institute Genome Sequencing Center for Infectious Disease"/>
            <person name="Wu L."/>
            <person name="Ma J."/>
        </authorList>
    </citation>
    <scope>NUCLEOTIDE SEQUENCE [LARGE SCALE GENOMIC DNA]</scope>
    <source>
        <strain evidence="2 3">JCM 15896</strain>
    </source>
</reference>
<organism evidence="2 3">
    <name type="scientific">Aliiglaciecola litoralis</name>
    <dbReference type="NCBI Taxonomy" id="582857"/>
    <lineage>
        <taxon>Bacteria</taxon>
        <taxon>Pseudomonadati</taxon>
        <taxon>Pseudomonadota</taxon>
        <taxon>Gammaproteobacteria</taxon>
        <taxon>Alteromonadales</taxon>
        <taxon>Alteromonadaceae</taxon>
        <taxon>Aliiglaciecola</taxon>
    </lineage>
</organism>
<proteinExistence type="predicted"/>
<keyword evidence="3" id="KW-1185">Reference proteome</keyword>
<evidence type="ECO:0000313" key="2">
    <source>
        <dbReference type="EMBL" id="GAA0857621.1"/>
    </source>
</evidence>
<evidence type="ECO:0000259" key="1">
    <source>
        <dbReference type="Pfam" id="PF22294"/>
    </source>
</evidence>
<dbReference type="InterPro" id="IPR054239">
    <property type="entry name" value="DUF6966"/>
</dbReference>
<name>A0ABN1LLN6_9ALTE</name>
<accession>A0ABN1LLN6</accession>